<dbReference type="RefSeq" id="XP_040635307.1">
    <property type="nucleotide sequence ID" value="XM_040779349.1"/>
</dbReference>
<gene>
    <name evidence="1" type="ORF">EURHEDRAFT_380943</name>
</gene>
<name>A0A017S3V9_ASPRC</name>
<reference evidence="2" key="1">
    <citation type="journal article" date="2014" name="Nat. Commun.">
        <title>Genomic adaptations of the halophilic Dead Sea filamentous fungus Eurotium rubrum.</title>
        <authorList>
            <person name="Kis-Papo T."/>
            <person name="Weig A.R."/>
            <person name="Riley R."/>
            <person name="Persoh D."/>
            <person name="Salamov A."/>
            <person name="Sun H."/>
            <person name="Lipzen A."/>
            <person name="Wasser S.P."/>
            <person name="Rambold G."/>
            <person name="Grigoriev I.V."/>
            <person name="Nevo E."/>
        </authorList>
    </citation>
    <scope>NUCLEOTIDE SEQUENCE [LARGE SCALE GENOMIC DNA]</scope>
    <source>
        <strain evidence="2">CBS 135680</strain>
    </source>
</reference>
<proteinExistence type="predicted"/>
<dbReference type="AlphaFoldDB" id="A0A017S3V9"/>
<accession>A0A017S3V9</accession>
<dbReference type="STRING" id="1388766.A0A017S3V9"/>
<evidence type="ECO:0000313" key="2">
    <source>
        <dbReference type="Proteomes" id="UP000019804"/>
    </source>
</evidence>
<keyword evidence="2" id="KW-1185">Reference proteome</keyword>
<dbReference type="Proteomes" id="UP000019804">
    <property type="component" value="Unassembled WGS sequence"/>
</dbReference>
<organism evidence="1 2">
    <name type="scientific">Aspergillus ruber (strain CBS 135680)</name>
    <dbReference type="NCBI Taxonomy" id="1388766"/>
    <lineage>
        <taxon>Eukaryota</taxon>
        <taxon>Fungi</taxon>
        <taxon>Dikarya</taxon>
        <taxon>Ascomycota</taxon>
        <taxon>Pezizomycotina</taxon>
        <taxon>Eurotiomycetes</taxon>
        <taxon>Eurotiomycetidae</taxon>
        <taxon>Eurotiales</taxon>
        <taxon>Aspergillaceae</taxon>
        <taxon>Aspergillus</taxon>
        <taxon>Aspergillus subgen. Aspergillus</taxon>
    </lineage>
</organism>
<sequence length="132" mass="15091">MAVGEKEIFGEIVQGVEASSQLITRYTFLAILYIGPSTSARDELEMAFIRLCSKVLVFLIEAKCYFQTSTEKRMLRSAFHAFENCQMKQIEAQERRVAGLRALADAEDTKSTGRTSWPFSCLWSLWKSPFFE</sequence>
<dbReference type="GeneID" id="63694473"/>
<evidence type="ECO:0000313" key="1">
    <source>
        <dbReference type="EMBL" id="EYE91617.1"/>
    </source>
</evidence>
<dbReference type="EMBL" id="KK088443">
    <property type="protein sequence ID" value="EYE91617.1"/>
    <property type="molecule type" value="Genomic_DNA"/>
</dbReference>
<dbReference type="OrthoDB" id="7464126at2759"/>
<dbReference type="HOGENOM" id="CLU_1916650_0_0_1"/>
<protein>
    <submittedName>
        <fullName evidence="1">Uncharacterized protein</fullName>
    </submittedName>
</protein>